<dbReference type="AlphaFoldDB" id="A0A101Q1R0"/>
<proteinExistence type="predicted"/>
<dbReference type="RefSeq" id="WP_059264906.1">
    <property type="nucleotide sequence ID" value="NZ_KQ948361.1"/>
</dbReference>
<reference evidence="2 3" key="1">
    <citation type="submission" date="2015-10" db="EMBL/GenBank/DDBJ databases">
        <title>Draft genome sequence of Streptomyces corchorusii DSM 40340, type strain for the species Streptomyces corchorusii.</title>
        <authorList>
            <person name="Ruckert C."/>
            <person name="Winkler A."/>
            <person name="Kalinowski J."/>
            <person name="Kampfer P."/>
            <person name="Glaeser S."/>
        </authorList>
    </citation>
    <scope>NUCLEOTIDE SEQUENCE [LARGE SCALE GENOMIC DNA]</scope>
    <source>
        <strain evidence="2 3">DSM 40340</strain>
    </source>
</reference>
<comment type="caution">
    <text evidence="2">The sequence shown here is derived from an EMBL/GenBank/DDBJ whole genome shotgun (WGS) entry which is preliminary data.</text>
</comment>
<feature type="region of interest" description="Disordered" evidence="1">
    <location>
        <begin position="1"/>
        <end position="120"/>
    </location>
</feature>
<feature type="compositionally biased region" description="Basic residues" evidence="1">
    <location>
        <begin position="23"/>
        <end position="33"/>
    </location>
</feature>
<feature type="compositionally biased region" description="Pro residues" evidence="1">
    <location>
        <begin position="96"/>
        <end position="119"/>
    </location>
</feature>
<gene>
    <name evidence="2" type="ORF">AQJ11_27865</name>
</gene>
<evidence type="ECO:0000313" key="2">
    <source>
        <dbReference type="EMBL" id="KUN21722.1"/>
    </source>
</evidence>
<evidence type="ECO:0000313" key="3">
    <source>
        <dbReference type="Proteomes" id="UP000053398"/>
    </source>
</evidence>
<evidence type="ECO:0000256" key="1">
    <source>
        <dbReference type="SAM" id="MobiDB-lite"/>
    </source>
</evidence>
<keyword evidence="3" id="KW-1185">Reference proteome</keyword>
<sequence length="266" mass="27200">MSSSKNPSRSTGSRGRSADQKAAPKKAAARKRVDKADRPGRICPACGGVQPGAEGRAKSSKPTGLRIRQAGRAATARPAPAATAKRADSAAAPVEPTAPPAPAEAPAPAPAEAPAPAPARVPVDAPTLIKGIVERVPAALSEAAAGDAPPPSALTAAVRKAVLDEFRTRAAFTGRVAEMDALLWTQPDHGGPAVRASMADHLKALGIRRLDTPDQAEAFVVTEGTGEAFELLRPAYVDELTGKVILAGQLRRIAPDAAQHTTGEDA</sequence>
<dbReference type="EMBL" id="LMWP01000030">
    <property type="protein sequence ID" value="KUN21722.1"/>
    <property type="molecule type" value="Genomic_DNA"/>
</dbReference>
<feature type="compositionally biased region" description="Polar residues" evidence="1">
    <location>
        <begin position="1"/>
        <end position="14"/>
    </location>
</feature>
<protein>
    <submittedName>
        <fullName evidence="2">Uncharacterized protein</fullName>
    </submittedName>
</protein>
<feature type="compositionally biased region" description="Low complexity" evidence="1">
    <location>
        <begin position="70"/>
        <end position="95"/>
    </location>
</feature>
<organism evidence="2 3">
    <name type="scientific">Streptomyces corchorusii</name>
    <name type="common">Streptomyces chibaensis</name>
    <dbReference type="NCBI Taxonomy" id="1903"/>
    <lineage>
        <taxon>Bacteria</taxon>
        <taxon>Bacillati</taxon>
        <taxon>Actinomycetota</taxon>
        <taxon>Actinomycetes</taxon>
        <taxon>Kitasatosporales</taxon>
        <taxon>Streptomycetaceae</taxon>
        <taxon>Streptomyces</taxon>
    </lineage>
</organism>
<accession>A0A101Q1R0</accession>
<dbReference type="Proteomes" id="UP000053398">
    <property type="component" value="Unassembled WGS sequence"/>
</dbReference>
<name>A0A101Q1R0_STRCK</name>